<name>A0ABV1QBA6_STRMI</name>
<evidence type="ECO:0000313" key="2">
    <source>
        <dbReference type="Proteomes" id="UP001456562"/>
    </source>
</evidence>
<protein>
    <recommendedName>
        <fullName evidence="3">RiboL-PSP-HEPN domain-containing protein</fullName>
    </recommendedName>
</protein>
<comment type="caution">
    <text evidence="1">The sequence shown here is derived from an EMBL/GenBank/DDBJ whole genome shotgun (WGS) entry which is preliminary data.</text>
</comment>
<proteinExistence type="predicted"/>
<organism evidence="1 2">
    <name type="scientific">Streptomyces microflavus</name>
    <name type="common">Streptomyces lipmanii</name>
    <dbReference type="NCBI Taxonomy" id="1919"/>
    <lineage>
        <taxon>Bacteria</taxon>
        <taxon>Bacillati</taxon>
        <taxon>Actinomycetota</taxon>
        <taxon>Actinomycetes</taxon>
        <taxon>Kitasatosporales</taxon>
        <taxon>Streptomycetaceae</taxon>
        <taxon>Streptomyces</taxon>
    </lineage>
</organism>
<dbReference type="EMBL" id="JBEJUE010000035">
    <property type="protein sequence ID" value="MER0428395.1"/>
    <property type="molecule type" value="Genomic_DNA"/>
</dbReference>
<gene>
    <name evidence="1" type="ORF">ABR748_29870</name>
</gene>
<evidence type="ECO:0000313" key="1">
    <source>
        <dbReference type="EMBL" id="MER0428395.1"/>
    </source>
</evidence>
<keyword evidence="2" id="KW-1185">Reference proteome</keyword>
<reference evidence="1 2" key="1">
    <citation type="submission" date="2024-01" db="EMBL/GenBank/DDBJ databases">
        <title>Metagenomic exploration of the rhizosphere soil microbial community and their significance in facilitating the development of wild simulated ginseng.</title>
        <authorList>
            <person name="Huang J."/>
        </authorList>
    </citation>
    <scope>NUCLEOTIDE SEQUENCE [LARGE SCALE GENOMIC DNA]</scope>
    <source>
        <strain evidence="1 2">WY141</strain>
    </source>
</reference>
<evidence type="ECO:0008006" key="3">
    <source>
        <dbReference type="Google" id="ProtNLM"/>
    </source>
</evidence>
<dbReference type="RefSeq" id="WP_350240596.1">
    <property type="nucleotide sequence ID" value="NZ_JBEJUE010000035.1"/>
</dbReference>
<sequence>MRLGLGIWPALKASSARAGKWNSELESLNTARNAIAHDDQSLFQKLPQSKYPITLTTVKTWRSALNGLAREMDVVVGDYLATLVGGKRPW</sequence>
<dbReference type="Proteomes" id="UP001456562">
    <property type="component" value="Unassembled WGS sequence"/>
</dbReference>
<accession>A0ABV1QBA6</accession>